<keyword evidence="1" id="KW-0812">Transmembrane</keyword>
<dbReference type="Proteomes" id="UP000182680">
    <property type="component" value="Unassembled WGS sequence"/>
</dbReference>
<dbReference type="EMBL" id="FPIW01000032">
    <property type="protein sequence ID" value="SFW55259.1"/>
    <property type="molecule type" value="Genomic_DNA"/>
</dbReference>
<name>A0AA94L2J4_DESDE</name>
<proteinExistence type="predicted"/>
<gene>
    <name evidence="2" type="ORF">SAMN02910291_01800</name>
</gene>
<reference evidence="3" key="1">
    <citation type="submission" date="2016-11" db="EMBL/GenBank/DDBJ databases">
        <authorList>
            <person name="Jaros S."/>
            <person name="Januszkiewicz K."/>
            <person name="Wedrychowicz H."/>
        </authorList>
    </citation>
    <scope>NUCLEOTIDE SEQUENCE [LARGE SCALE GENOMIC DNA]</scope>
    <source>
        <strain evidence="3">DSM 7057</strain>
    </source>
</reference>
<feature type="transmembrane region" description="Helical" evidence="1">
    <location>
        <begin position="30"/>
        <end position="51"/>
    </location>
</feature>
<evidence type="ECO:0000313" key="3">
    <source>
        <dbReference type="Proteomes" id="UP000182680"/>
    </source>
</evidence>
<accession>A0AA94L2J4</accession>
<comment type="caution">
    <text evidence="2">The sequence shown here is derived from an EMBL/GenBank/DDBJ whole genome shotgun (WGS) entry which is preliminary data.</text>
</comment>
<protein>
    <submittedName>
        <fullName evidence="2">Uncharacterized protein</fullName>
    </submittedName>
</protein>
<dbReference type="AlphaFoldDB" id="A0AA94L2J4"/>
<evidence type="ECO:0000313" key="2">
    <source>
        <dbReference type="EMBL" id="SFW55259.1"/>
    </source>
</evidence>
<organism evidence="2 3">
    <name type="scientific">Desulfovibrio desulfuricans</name>
    <dbReference type="NCBI Taxonomy" id="876"/>
    <lineage>
        <taxon>Bacteria</taxon>
        <taxon>Pseudomonadati</taxon>
        <taxon>Thermodesulfobacteriota</taxon>
        <taxon>Desulfovibrionia</taxon>
        <taxon>Desulfovibrionales</taxon>
        <taxon>Desulfovibrionaceae</taxon>
        <taxon>Desulfovibrio</taxon>
    </lineage>
</organism>
<evidence type="ECO:0000256" key="1">
    <source>
        <dbReference type="SAM" id="Phobius"/>
    </source>
</evidence>
<keyword evidence="1" id="KW-1133">Transmembrane helix</keyword>
<sequence>MDFNNTKKHMKKEIDTNIIKERYEDMLSSILYAISSTFMSFSFENAINFLLNVNNTKKDTKYKTIDAIKQLAPNPNNIEDFASRPLKIIARTTESSAINEDANTLRKVCKYELELTKKGISAL</sequence>
<keyword evidence="1" id="KW-0472">Membrane</keyword>